<sequence>MEFNLMLVDLPWYLRKIDLSNSDFTELEDMRGNNWTDVTFQRFSYVAELVLKNAGLWTLTNEMFLKLKNLLVLHTDSYQLICIAQNEANLKLRTFTPPKDAIASCEDLIENAELRIVLWVLGWFAFLGNILFIIRRLVKQKGALTKIKILDLIFLNLHIADAIMGVYCIIIASADEHYRGRYIENAEIWKQGGLCQFAGFIFTLAAEIPFIALPIAAVEESIYAFFDLKFRKEFGNKENKEKPPFPQWISLKRAAAMLGVSWFVLAFLAIVPLFGIPYFGNKFYAKSTVCLPVYIAGDLPVGFGYTAFLFIIFNFCASMALIACYVFMFAVDTQREVEYDDEGEAIEEMAFSHRLFAVSFTNLSCWLPVVLFGMAGWHGSPVSVDLTPWAALIMIPINAAVNPLIYMIFPDKKRDLGADKGKDGKPGAKPGQGGAKPGQGGAKAVQGGAKAGQGGAKAGQGGAKPGPGGAKPGQGGGKPGQSGAKAGQGRAMAGASEVESAVKAKGGQAQARGKGKVAGAAKDDIGSAGDAEPSAKGQAGGKVVPEEAKIVAKEGDGGSPDVAKASSGNAQVGGPDASAGETVDEGVAAGEGGGTKVSLKVEVHRSDEKGDTTSDDSGVSGSKSEGTEGSHEDAGTAEGSPDQAKETSAHDVDAGDTPTQGGKGNAKDDAKAREGSHDEGKAGPVRDGGVDAGDATAQDGGGGSKDGAKVGEADHKVETDGNNADGKAEAD</sequence>
<proteinExistence type="predicted"/>
<feature type="transmembrane region" description="Helical" evidence="8">
    <location>
        <begin position="355"/>
        <end position="377"/>
    </location>
</feature>
<keyword evidence="6 8" id="KW-0472">Membrane</keyword>
<feature type="compositionally biased region" description="Basic and acidic residues" evidence="7">
    <location>
        <begin position="625"/>
        <end position="634"/>
    </location>
</feature>
<feature type="transmembrane region" description="Helical" evidence="8">
    <location>
        <begin position="197"/>
        <end position="218"/>
    </location>
</feature>
<keyword evidence="2" id="KW-0433">Leucine-rich repeat</keyword>
<evidence type="ECO:0000256" key="8">
    <source>
        <dbReference type="SAM" id="Phobius"/>
    </source>
</evidence>
<feature type="transmembrane region" description="Helical" evidence="8">
    <location>
        <begin position="255"/>
        <end position="279"/>
    </location>
</feature>
<feature type="compositionally biased region" description="Basic and acidic residues" evidence="7">
    <location>
        <begin position="706"/>
        <end position="719"/>
    </location>
</feature>
<feature type="domain" description="G-protein coupled receptors family 1 profile" evidence="9">
    <location>
        <begin position="128"/>
        <end position="406"/>
    </location>
</feature>
<feature type="compositionally biased region" description="Basic and acidic residues" evidence="7">
    <location>
        <begin position="544"/>
        <end position="556"/>
    </location>
</feature>
<feature type="compositionally biased region" description="Low complexity" evidence="7">
    <location>
        <begin position="501"/>
        <end position="520"/>
    </location>
</feature>
<keyword evidence="3 8" id="KW-0812">Transmembrane</keyword>
<dbReference type="Proteomes" id="UP000515135">
    <property type="component" value="Unplaced"/>
</dbReference>
<reference evidence="11" key="1">
    <citation type="submission" date="2025-08" db="UniProtKB">
        <authorList>
            <consortium name="RefSeq"/>
        </authorList>
    </citation>
    <scope>IDENTIFICATION</scope>
    <source>
        <tissue evidence="11">Gonad</tissue>
    </source>
</reference>
<feature type="transmembrane region" description="Helical" evidence="8">
    <location>
        <begin position="307"/>
        <end position="331"/>
    </location>
</feature>
<dbReference type="KEGG" id="bbel:109479026"/>
<dbReference type="SUPFAM" id="SSF81321">
    <property type="entry name" value="Family A G protein-coupled receptor-like"/>
    <property type="match status" value="1"/>
</dbReference>
<dbReference type="PANTHER" id="PTHR24372:SF77">
    <property type="entry name" value="G-PROTEIN COUPLED RECEPTORS FAMILY 1 PROFILE DOMAIN-CONTAINING PROTEIN"/>
    <property type="match status" value="1"/>
</dbReference>
<feature type="transmembrane region" description="Helical" evidence="8">
    <location>
        <begin position="389"/>
        <end position="409"/>
    </location>
</feature>
<keyword evidence="5 8" id="KW-1133">Transmembrane helix</keyword>
<feature type="compositionally biased region" description="Basic and acidic residues" evidence="7">
    <location>
        <begin position="417"/>
        <end position="426"/>
    </location>
</feature>
<organism evidence="10 11">
    <name type="scientific">Branchiostoma belcheri</name>
    <name type="common">Amphioxus</name>
    <dbReference type="NCBI Taxonomy" id="7741"/>
    <lineage>
        <taxon>Eukaryota</taxon>
        <taxon>Metazoa</taxon>
        <taxon>Chordata</taxon>
        <taxon>Cephalochordata</taxon>
        <taxon>Leptocardii</taxon>
        <taxon>Amphioxiformes</taxon>
        <taxon>Branchiostomatidae</taxon>
        <taxon>Branchiostoma</taxon>
    </lineage>
</organism>
<evidence type="ECO:0000256" key="4">
    <source>
        <dbReference type="ARBA" id="ARBA00022737"/>
    </source>
</evidence>
<dbReference type="Gene3D" id="1.20.1070.10">
    <property type="entry name" value="Rhodopsin 7-helix transmembrane proteins"/>
    <property type="match status" value="1"/>
</dbReference>
<protein>
    <submittedName>
        <fullName evidence="11">Uncharacterized protein LOC109479026</fullName>
    </submittedName>
</protein>
<comment type="subcellular location">
    <subcellularLocation>
        <location evidence="1">Membrane</location>
    </subcellularLocation>
</comment>
<feature type="transmembrane region" description="Helical" evidence="8">
    <location>
        <begin position="150"/>
        <end position="172"/>
    </location>
</feature>
<name>A0A6P4ZZN0_BRABE</name>
<dbReference type="InterPro" id="IPR017452">
    <property type="entry name" value="GPCR_Rhodpsn_7TM"/>
</dbReference>
<dbReference type="OrthoDB" id="6116813at2759"/>
<keyword evidence="10" id="KW-1185">Reference proteome</keyword>
<feature type="transmembrane region" description="Helical" evidence="8">
    <location>
        <begin position="116"/>
        <end position="138"/>
    </location>
</feature>
<feature type="compositionally biased region" description="Low complexity" evidence="7">
    <location>
        <begin position="579"/>
        <end position="588"/>
    </location>
</feature>
<dbReference type="InterPro" id="IPR000276">
    <property type="entry name" value="GPCR_Rhodpsn"/>
</dbReference>
<evidence type="ECO:0000256" key="6">
    <source>
        <dbReference type="ARBA" id="ARBA00023136"/>
    </source>
</evidence>
<dbReference type="AlphaFoldDB" id="A0A6P4ZZN0"/>
<evidence type="ECO:0000313" key="10">
    <source>
        <dbReference type="Proteomes" id="UP000515135"/>
    </source>
</evidence>
<dbReference type="RefSeq" id="XP_019636422.1">
    <property type="nucleotide sequence ID" value="XM_019780863.1"/>
</dbReference>
<evidence type="ECO:0000256" key="3">
    <source>
        <dbReference type="ARBA" id="ARBA00022692"/>
    </source>
</evidence>
<accession>A0A6P4ZZN0</accession>
<feature type="compositionally biased region" description="Low complexity" evidence="7">
    <location>
        <begin position="615"/>
        <end position="624"/>
    </location>
</feature>
<dbReference type="Pfam" id="PF00001">
    <property type="entry name" value="7tm_1"/>
    <property type="match status" value="1"/>
</dbReference>
<dbReference type="PANTHER" id="PTHR24372">
    <property type="entry name" value="GLYCOPROTEIN HORMONE RECEPTOR"/>
    <property type="match status" value="1"/>
</dbReference>
<feature type="compositionally biased region" description="Basic and acidic residues" evidence="7">
    <location>
        <begin position="599"/>
        <end position="612"/>
    </location>
</feature>
<gene>
    <name evidence="11" type="primary">LOC109479026</name>
</gene>
<feature type="compositionally biased region" description="Low complexity" evidence="7">
    <location>
        <begin position="682"/>
        <end position="698"/>
    </location>
</feature>
<feature type="compositionally biased region" description="Gly residues" evidence="7">
    <location>
        <begin position="449"/>
        <end position="480"/>
    </location>
</feature>
<evidence type="ECO:0000256" key="7">
    <source>
        <dbReference type="SAM" id="MobiDB-lite"/>
    </source>
</evidence>
<evidence type="ECO:0000313" key="11">
    <source>
        <dbReference type="RefSeq" id="XP_019636422.1"/>
    </source>
</evidence>
<evidence type="ECO:0000256" key="2">
    <source>
        <dbReference type="ARBA" id="ARBA00022614"/>
    </source>
</evidence>
<dbReference type="GeneID" id="109479026"/>
<evidence type="ECO:0000259" key="9">
    <source>
        <dbReference type="PROSITE" id="PS50262"/>
    </source>
</evidence>
<dbReference type="GO" id="GO:0008528">
    <property type="term" value="F:G protein-coupled peptide receptor activity"/>
    <property type="evidence" value="ECO:0007669"/>
    <property type="project" value="TreeGrafter"/>
</dbReference>
<feature type="compositionally biased region" description="Basic and acidic residues" evidence="7">
    <location>
        <begin position="665"/>
        <end position="681"/>
    </location>
</feature>
<feature type="region of interest" description="Disordered" evidence="7">
    <location>
        <begin position="417"/>
        <end position="731"/>
    </location>
</feature>
<dbReference type="PROSITE" id="PS50262">
    <property type="entry name" value="G_PROTEIN_RECEP_F1_2"/>
    <property type="match status" value="1"/>
</dbReference>
<feature type="compositionally biased region" description="Gly residues" evidence="7">
    <location>
        <begin position="430"/>
        <end position="441"/>
    </location>
</feature>
<evidence type="ECO:0000256" key="5">
    <source>
        <dbReference type="ARBA" id="ARBA00022989"/>
    </source>
</evidence>
<feature type="compositionally biased region" description="Basic and acidic residues" evidence="7">
    <location>
        <begin position="643"/>
        <end position="653"/>
    </location>
</feature>
<keyword evidence="4" id="KW-0677">Repeat</keyword>
<dbReference type="GO" id="GO:0009755">
    <property type="term" value="P:hormone-mediated signaling pathway"/>
    <property type="evidence" value="ECO:0007669"/>
    <property type="project" value="TreeGrafter"/>
</dbReference>
<dbReference type="GO" id="GO:0007189">
    <property type="term" value="P:adenylate cyclase-activating G protein-coupled receptor signaling pathway"/>
    <property type="evidence" value="ECO:0007669"/>
    <property type="project" value="TreeGrafter"/>
</dbReference>
<evidence type="ECO:0000256" key="1">
    <source>
        <dbReference type="ARBA" id="ARBA00004370"/>
    </source>
</evidence>
<dbReference type="GO" id="GO:0005886">
    <property type="term" value="C:plasma membrane"/>
    <property type="evidence" value="ECO:0007669"/>
    <property type="project" value="TreeGrafter"/>
</dbReference>